<evidence type="ECO:0000256" key="3">
    <source>
        <dbReference type="PIRSR" id="PIRSR601310-1"/>
    </source>
</evidence>
<comment type="similarity">
    <text evidence="2">Belongs to the HINT family.</text>
</comment>
<feature type="active site" description="Tele-AMP-histidine intermediate" evidence="3">
    <location>
        <position position="109"/>
    </location>
</feature>
<feature type="compositionally biased region" description="Basic and acidic residues" evidence="6">
    <location>
        <begin position="171"/>
        <end position="191"/>
    </location>
</feature>
<dbReference type="GO" id="GO:0003824">
    <property type="term" value="F:catalytic activity"/>
    <property type="evidence" value="ECO:0007669"/>
    <property type="project" value="InterPro"/>
</dbReference>
<comment type="catalytic activity">
    <reaction evidence="1">
        <text>adenosine 5'-phosphoramidate + H2O = NH4(+) + AMP</text>
        <dbReference type="Rhea" id="RHEA:67916"/>
        <dbReference type="ChEBI" id="CHEBI:15377"/>
        <dbReference type="ChEBI" id="CHEBI:28938"/>
        <dbReference type="ChEBI" id="CHEBI:57890"/>
        <dbReference type="ChEBI" id="CHEBI:456215"/>
    </reaction>
</comment>
<name>A0AAV1GW61_XYRNO</name>
<dbReference type="InterPro" id="IPR001310">
    <property type="entry name" value="Histidine_triad_HIT"/>
</dbReference>
<dbReference type="PANTHER" id="PTHR12486:SF6">
    <property type="entry name" value="ADENOSINE 5'-MONOPHOSPHORAMIDASE HINT3"/>
    <property type="match status" value="1"/>
</dbReference>
<evidence type="ECO:0000256" key="1">
    <source>
        <dbReference type="ARBA" id="ARBA00024472"/>
    </source>
</evidence>
<dbReference type="Gene3D" id="3.30.428.10">
    <property type="entry name" value="HIT-like"/>
    <property type="match status" value="1"/>
</dbReference>
<dbReference type="SUPFAM" id="SSF54197">
    <property type="entry name" value="HIT-like"/>
    <property type="match status" value="1"/>
</dbReference>
<evidence type="ECO:0000313" key="9">
    <source>
        <dbReference type="Proteomes" id="UP001178508"/>
    </source>
</evidence>
<dbReference type="Pfam" id="PF11969">
    <property type="entry name" value="DcpS_C"/>
    <property type="match status" value="1"/>
</dbReference>
<reference evidence="8" key="1">
    <citation type="submission" date="2023-08" db="EMBL/GenBank/DDBJ databases">
        <authorList>
            <person name="Alioto T."/>
            <person name="Alioto T."/>
            <person name="Gomez Garrido J."/>
        </authorList>
    </citation>
    <scope>NUCLEOTIDE SEQUENCE</scope>
</reference>
<evidence type="ECO:0000313" key="8">
    <source>
        <dbReference type="EMBL" id="CAJ1078052.1"/>
    </source>
</evidence>
<evidence type="ECO:0000256" key="2">
    <source>
        <dbReference type="ARBA" id="ARBA00025764"/>
    </source>
</evidence>
<proteinExistence type="inferred from homology"/>
<dbReference type="Proteomes" id="UP001178508">
    <property type="component" value="Chromosome 17"/>
</dbReference>
<feature type="region of interest" description="Disordered" evidence="6">
    <location>
        <begin position="171"/>
        <end position="205"/>
    </location>
</feature>
<evidence type="ECO:0000256" key="6">
    <source>
        <dbReference type="SAM" id="MobiDB-lite"/>
    </source>
</evidence>
<keyword evidence="9" id="KW-1185">Reference proteome</keyword>
<dbReference type="InterPro" id="IPR011146">
    <property type="entry name" value="HIT-like"/>
</dbReference>
<feature type="short sequence motif" description="Histidine triad motif" evidence="4 5">
    <location>
        <begin position="107"/>
        <end position="111"/>
    </location>
</feature>
<evidence type="ECO:0000259" key="7">
    <source>
        <dbReference type="PROSITE" id="PS51084"/>
    </source>
</evidence>
<dbReference type="PRINTS" id="PR00332">
    <property type="entry name" value="HISTRIAD"/>
</dbReference>
<evidence type="ECO:0000256" key="4">
    <source>
        <dbReference type="PIRSR" id="PIRSR601310-3"/>
    </source>
</evidence>
<sequence length="205" mass="23232">MARSDPDQTDETCTFCWIANGQDEETEILKKSKDLVCFRDIVPAAPHHYLVIPRQHITSCHALNSGHISLVKHMAEMGKAVLKDQGFTDTEDIRLGFHQPPYTSIDHLHLHVLAPASQISEYHHYKFIQGTYRFLTDEYLTKCLKKVAPPVRGLESCFSCLSKQREEEVPDFKRREEANLSEKPEAEEATQRGKSGVNKAAASLL</sequence>
<dbReference type="EMBL" id="OY660880">
    <property type="protein sequence ID" value="CAJ1078052.1"/>
    <property type="molecule type" value="Genomic_DNA"/>
</dbReference>
<feature type="domain" description="HIT" evidence="7">
    <location>
        <begin position="14"/>
        <end position="124"/>
    </location>
</feature>
<protein>
    <submittedName>
        <fullName evidence="8">Histidine triad nucleotide-binding protein 3-like</fullName>
    </submittedName>
</protein>
<evidence type="ECO:0000256" key="5">
    <source>
        <dbReference type="PROSITE-ProRule" id="PRU00464"/>
    </source>
</evidence>
<gene>
    <name evidence="8" type="ORF">XNOV1_A041709</name>
</gene>
<accession>A0AAV1GW61</accession>
<organism evidence="8 9">
    <name type="scientific">Xyrichtys novacula</name>
    <name type="common">Pearly razorfish</name>
    <name type="synonym">Hemipteronotus novacula</name>
    <dbReference type="NCBI Taxonomy" id="13765"/>
    <lineage>
        <taxon>Eukaryota</taxon>
        <taxon>Metazoa</taxon>
        <taxon>Chordata</taxon>
        <taxon>Craniata</taxon>
        <taxon>Vertebrata</taxon>
        <taxon>Euteleostomi</taxon>
        <taxon>Actinopterygii</taxon>
        <taxon>Neopterygii</taxon>
        <taxon>Teleostei</taxon>
        <taxon>Neoteleostei</taxon>
        <taxon>Acanthomorphata</taxon>
        <taxon>Eupercaria</taxon>
        <taxon>Labriformes</taxon>
        <taxon>Labridae</taxon>
        <taxon>Xyrichtys</taxon>
    </lineage>
</organism>
<dbReference type="PANTHER" id="PTHR12486">
    <property type="entry name" value="APRATAXIN-RELATED"/>
    <property type="match status" value="1"/>
</dbReference>
<dbReference type="PROSITE" id="PS51084">
    <property type="entry name" value="HIT_2"/>
    <property type="match status" value="1"/>
</dbReference>
<dbReference type="InterPro" id="IPR036265">
    <property type="entry name" value="HIT-like_sf"/>
</dbReference>
<dbReference type="AlphaFoldDB" id="A0AAV1GW61"/>